<comment type="caution">
    <text evidence="2">The sequence shown here is derived from an EMBL/GenBank/DDBJ whole genome shotgun (WGS) entry which is preliminary data.</text>
</comment>
<sequence length="86" mass="9141">MNEAQFEQKVRCLLAEACGSSAALNEGADLLETGLLDSLALITLLAGLEDMGVEIQPTQVERDAFRTADSIAELCKTFARQAGVVV</sequence>
<dbReference type="Pfam" id="PF00550">
    <property type="entry name" value="PP-binding"/>
    <property type="match status" value="1"/>
</dbReference>
<dbReference type="PROSITE" id="PS50075">
    <property type="entry name" value="CARRIER"/>
    <property type="match status" value="1"/>
</dbReference>
<dbReference type="Proteomes" id="UP000824193">
    <property type="component" value="Unassembled WGS sequence"/>
</dbReference>
<gene>
    <name evidence="2" type="ORF">H9865_01215</name>
</gene>
<evidence type="ECO:0000259" key="1">
    <source>
        <dbReference type="PROSITE" id="PS50075"/>
    </source>
</evidence>
<dbReference type="Gene3D" id="1.10.1200.10">
    <property type="entry name" value="ACP-like"/>
    <property type="match status" value="1"/>
</dbReference>
<dbReference type="GO" id="GO:0016874">
    <property type="term" value="F:ligase activity"/>
    <property type="evidence" value="ECO:0007669"/>
    <property type="project" value="UniProtKB-KW"/>
</dbReference>
<feature type="domain" description="Carrier" evidence="1">
    <location>
        <begin position="1"/>
        <end position="82"/>
    </location>
</feature>
<evidence type="ECO:0000313" key="2">
    <source>
        <dbReference type="EMBL" id="HIX04719.1"/>
    </source>
</evidence>
<protein>
    <submittedName>
        <fullName evidence="2">D-alanine--poly(Phosphoribitol) ligase subunit 2</fullName>
    </submittedName>
</protein>
<dbReference type="InterPro" id="IPR009081">
    <property type="entry name" value="PP-bd_ACP"/>
</dbReference>
<keyword evidence="2" id="KW-0436">Ligase</keyword>
<evidence type="ECO:0000313" key="3">
    <source>
        <dbReference type="Proteomes" id="UP000824193"/>
    </source>
</evidence>
<proteinExistence type="predicted"/>
<reference evidence="2" key="1">
    <citation type="journal article" date="2021" name="PeerJ">
        <title>Extensive microbial diversity within the chicken gut microbiome revealed by metagenomics and culture.</title>
        <authorList>
            <person name="Gilroy R."/>
            <person name="Ravi A."/>
            <person name="Getino M."/>
            <person name="Pursley I."/>
            <person name="Horton D.L."/>
            <person name="Alikhan N.F."/>
            <person name="Baker D."/>
            <person name="Gharbi K."/>
            <person name="Hall N."/>
            <person name="Watson M."/>
            <person name="Adriaenssens E.M."/>
            <person name="Foster-Nyarko E."/>
            <person name="Jarju S."/>
            <person name="Secka A."/>
            <person name="Antonio M."/>
            <person name="Oren A."/>
            <person name="Chaudhuri R.R."/>
            <person name="La Ragione R."/>
            <person name="Hildebrand F."/>
            <person name="Pallen M.J."/>
        </authorList>
    </citation>
    <scope>NUCLEOTIDE SEQUENCE</scope>
    <source>
        <strain evidence="2">2239</strain>
    </source>
</reference>
<dbReference type="EMBL" id="DXFW01000003">
    <property type="protein sequence ID" value="HIX04719.1"/>
    <property type="molecule type" value="Genomic_DNA"/>
</dbReference>
<dbReference type="SUPFAM" id="SSF47336">
    <property type="entry name" value="ACP-like"/>
    <property type="match status" value="1"/>
</dbReference>
<dbReference type="InterPro" id="IPR036736">
    <property type="entry name" value="ACP-like_sf"/>
</dbReference>
<accession>A0A9D2ACK2</accession>
<name>A0A9D2ACK2_9FIRM</name>
<dbReference type="AlphaFoldDB" id="A0A9D2ACK2"/>
<reference evidence="2" key="2">
    <citation type="submission" date="2021-04" db="EMBL/GenBank/DDBJ databases">
        <authorList>
            <person name="Gilroy R."/>
        </authorList>
    </citation>
    <scope>NUCLEOTIDE SEQUENCE</scope>
    <source>
        <strain evidence="2">2239</strain>
    </source>
</reference>
<organism evidence="2 3">
    <name type="scientific">Candidatus Allofournierella pullicola</name>
    <dbReference type="NCBI Taxonomy" id="2838596"/>
    <lineage>
        <taxon>Bacteria</taxon>
        <taxon>Bacillati</taxon>
        <taxon>Bacillota</taxon>
        <taxon>Clostridia</taxon>
        <taxon>Eubacteriales</taxon>
        <taxon>Oscillospiraceae</taxon>
        <taxon>Allofournierella</taxon>
    </lineage>
</organism>